<dbReference type="AlphaFoldDB" id="A0A7R9D619"/>
<name>A0A7R9D619_TIMCR</name>
<reference evidence="1" key="1">
    <citation type="submission" date="2020-11" db="EMBL/GenBank/DDBJ databases">
        <authorList>
            <person name="Tran Van P."/>
        </authorList>
    </citation>
    <scope>NUCLEOTIDE SEQUENCE</scope>
</reference>
<dbReference type="EMBL" id="OC320786">
    <property type="protein sequence ID" value="CAD7408813.1"/>
    <property type="molecule type" value="Genomic_DNA"/>
</dbReference>
<evidence type="ECO:0000313" key="1">
    <source>
        <dbReference type="EMBL" id="CAD7408813.1"/>
    </source>
</evidence>
<protein>
    <submittedName>
        <fullName evidence="1">Uncharacterized protein</fullName>
    </submittedName>
</protein>
<accession>A0A7R9D619</accession>
<organism evidence="1">
    <name type="scientific">Timema cristinae</name>
    <name type="common">Walking stick</name>
    <dbReference type="NCBI Taxonomy" id="61476"/>
    <lineage>
        <taxon>Eukaryota</taxon>
        <taxon>Metazoa</taxon>
        <taxon>Ecdysozoa</taxon>
        <taxon>Arthropoda</taxon>
        <taxon>Hexapoda</taxon>
        <taxon>Insecta</taxon>
        <taxon>Pterygota</taxon>
        <taxon>Neoptera</taxon>
        <taxon>Polyneoptera</taxon>
        <taxon>Phasmatodea</taxon>
        <taxon>Timematodea</taxon>
        <taxon>Timematoidea</taxon>
        <taxon>Timematidae</taxon>
        <taxon>Timema</taxon>
    </lineage>
</organism>
<sequence length="182" mass="21468">MLKNEKTHERMYDMSGEFYKPQKITEISFIHCYRLDSDTAGYSGILSRSVAIHGNVKEERLNIIFYDLQVAGRQHEHQAILFNKNKPLHPFIVRKILSAQYPTLPPLWETWTQPFQHMLTSKTFTSLTILVPWQHHFRGVHRNLLEDEHCFLSRHGGKDLLPLARDRCYRIQGGFEWGLSYD</sequence>
<gene>
    <name evidence="1" type="ORF">TCEB3V08_LOCUS9712</name>
</gene>
<proteinExistence type="predicted"/>